<dbReference type="Proteomes" id="UP000018320">
    <property type="component" value="Unassembled WGS sequence"/>
</dbReference>
<dbReference type="AlphaFoldDB" id="V6T821"/>
<accession>V6T821</accession>
<dbReference type="VEuPathDB" id="GiardiaDB:GL50581_1637"/>
<gene>
    <name evidence="1" type="ORF">DHA2_153815</name>
</gene>
<dbReference type="VEuPathDB" id="GiardiaDB:QR46_3683"/>
<organism evidence="1 2">
    <name type="scientific">Giardia intestinalis</name>
    <name type="common">Giardia lamblia</name>
    <dbReference type="NCBI Taxonomy" id="5741"/>
    <lineage>
        <taxon>Eukaryota</taxon>
        <taxon>Metamonada</taxon>
        <taxon>Diplomonadida</taxon>
        <taxon>Hexamitidae</taxon>
        <taxon>Giardiinae</taxon>
        <taxon>Giardia</taxon>
    </lineage>
</organism>
<evidence type="ECO:0000313" key="2">
    <source>
        <dbReference type="Proteomes" id="UP000018320"/>
    </source>
</evidence>
<dbReference type="VEuPathDB" id="GiardiaDB:GL50803_0061043"/>
<name>V6T821_GIAIN</name>
<comment type="caution">
    <text evidence="1">The sequence shown here is derived from an EMBL/GenBank/DDBJ whole genome shotgun (WGS) entry which is preliminary data.</text>
</comment>
<reference evidence="2" key="1">
    <citation type="submission" date="2012-02" db="EMBL/GenBank/DDBJ databases">
        <title>Genome sequencing of Giardia lamblia Genotypes A2 and B isolates (DH and GS) and comparative analysis with the genomes of Genotypes A1 and E (WB and Pig).</title>
        <authorList>
            <person name="Adam R."/>
            <person name="Dahlstrom E."/>
            <person name="Martens C."/>
            <person name="Bruno D."/>
            <person name="Barbian K."/>
            <person name="Porcella S.F."/>
            <person name="Nash T."/>
        </authorList>
    </citation>
    <scope>NUCLEOTIDE SEQUENCE</scope>
    <source>
        <strain evidence="2">DH</strain>
    </source>
</reference>
<reference evidence="1 2" key="2">
    <citation type="journal article" date="2013" name="Genome Biol. Evol.">
        <title>Genome sequencing of Giardia lamblia genotypes A2 and B isolates (DH and GS) and comparative analysis with the genomes of genotypes A1 and E (WB and Pig).</title>
        <authorList>
            <person name="Adam R.D."/>
            <person name="Dahlstrom E.W."/>
            <person name="Martens C.A."/>
            <person name="Bruno D.P."/>
            <person name="Barbian K.D."/>
            <person name="Ricklefs S.M."/>
            <person name="Hernandez M.M."/>
            <person name="Narla N.P."/>
            <person name="Patel R.B."/>
            <person name="Porcella S.F."/>
            <person name="Nash T.E."/>
        </authorList>
    </citation>
    <scope>NUCLEOTIDE SEQUENCE [LARGE SCALE GENOMIC DNA]</scope>
    <source>
        <strain evidence="1 2">DH</strain>
    </source>
</reference>
<sequence length="518" mass="58441">MPRISSSYNCPNYPLKPVLKNFLMSSHTTGCSYQDIYRISSSPGKNSSLERVLGRGRSRRETRLLSPDNVSLHTGSLKANRLVDRQIYSSINLAHRERRPLKSPSESSAWLRKPFGSLIPLWKALDIPPLERNYASIVLSSHPEYLEVYTAKLKTLVELQRAYVELSQDRQKTVQLVRQIIAAGKGSKSVLICSLTKLKRLTIFISTLVNLARLICKKPVNLQPFGISSRSPKYNWLLYLRLEGLYSVENTALLFTIFCFKPGYTYKEHIQLVKEYFHETIHKDSDDQFVIKNDNQIVESVEDVSQNIQLSNYSSEEFGEAALNFLLGLQAETLFEHDCLAVNWDMFLHTKQGEFYGNRSLPYTLLSPEQILDAVKSEEQTLIEFSSVLSDIRLSGCNVVLVPVIPNDSNIEIYVDKSTNIEDDNILLAEATARQAKVSAPRIISLSATGLEPTTRLAVPPCSIRESKDVSMDKDKEENEAADHMGQTFADQSTLTTLVTALEMTERETTLTLDSSTN</sequence>
<evidence type="ECO:0000313" key="1">
    <source>
        <dbReference type="EMBL" id="ESU34879.1"/>
    </source>
</evidence>
<dbReference type="VEuPathDB" id="GiardiaDB:DHA2_153815"/>
<dbReference type="EMBL" id="AHGT01000123">
    <property type="protein sequence ID" value="ESU34879.1"/>
    <property type="molecule type" value="Genomic_DNA"/>
</dbReference>
<proteinExistence type="predicted"/>
<protein>
    <submittedName>
        <fullName evidence="1">Uncharacterized protein</fullName>
    </submittedName>
</protein>